<proteinExistence type="predicted"/>
<sequence>MTFSPEQHIQFLLAVIAQAKRLHAESSDGHDMDWPDLDDLQQQAWAWSACQSLGHPLQRWRAAISATRQPGQTVKQLLSTLHGPGTAGLQAVQRAG</sequence>
<dbReference type="AlphaFoldDB" id="A0A178LLZ8"/>
<dbReference type="Proteomes" id="UP000078356">
    <property type="component" value="Unassembled WGS sequence"/>
</dbReference>
<protein>
    <submittedName>
        <fullName evidence="1">Uncharacterized protein</fullName>
    </submittedName>
</protein>
<gene>
    <name evidence="1" type="ORF">A4V15_11735</name>
</gene>
<organism evidence="1 2">
    <name type="scientific">Pseudomonas oryzihabitans</name>
    <dbReference type="NCBI Taxonomy" id="47885"/>
    <lineage>
        <taxon>Bacteria</taxon>
        <taxon>Pseudomonadati</taxon>
        <taxon>Pseudomonadota</taxon>
        <taxon>Gammaproteobacteria</taxon>
        <taxon>Pseudomonadales</taxon>
        <taxon>Pseudomonadaceae</taxon>
        <taxon>Pseudomonas</taxon>
    </lineage>
</organism>
<dbReference type="RefSeq" id="WP_064306936.1">
    <property type="nucleotide sequence ID" value="NZ_CP183398.1"/>
</dbReference>
<evidence type="ECO:0000313" key="1">
    <source>
        <dbReference type="EMBL" id="OAN31725.1"/>
    </source>
</evidence>
<reference evidence="1 2" key="1">
    <citation type="submission" date="2016-04" db="EMBL/GenBank/DDBJ databases">
        <title>Draft Genome Sequences of Staphylococcus capitis Strain H36, S. capitis Strain H65, S. cohnii Strain H62, S. hominis Strain H69, Mycobacterium iranicum Strain H39, Plantibacter sp. Strain H53, Pseudomonas oryzihabitans Strain H72, and Microbacterium sp. Strain H83, isolated from residential settings.</title>
        <authorList>
            <person name="Lymperopoulou D."/>
            <person name="Adams R.I."/>
            <person name="Lindow S."/>
            <person name="Coil D.A."/>
            <person name="Jospin G."/>
            <person name="Eisen J.A."/>
        </authorList>
    </citation>
    <scope>NUCLEOTIDE SEQUENCE [LARGE SCALE GENOMIC DNA]</scope>
    <source>
        <strain evidence="1 2">H72</strain>
    </source>
</reference>
<accession>A0A178LLZ8</accession>
<name>A0A178LLZ8_9PSED</name>
<evidence type="ECO:0000313" key="2">
    <source>
        <dbReference type="Proteomes" id="UP000078356"/>
    </source>
</evidence>
<comment type="caution">
    <text evidence="1">The sequence shown here is derived from an EMBL/GenBank/DDBJ whole genome shotgun (WGS) entry which is preliminary data.</text>
</comment>
<dbReference type="EMBL" id="LWCR01000003">
    <property type="protein sequence ID" value="OAN31725.1"/>
    <property type="molecule type" value="Genomic_DNA"/>
</dbReference>